<reference evidence="6" key="2">
    <citation type="submission" date="2025-09" db="UniProtKB">
        <authorList>
            <consortium name="Ensembl"/>
        </authorList>
    </citation>
    <scope>IDENTIFICATION</scope>
</reference>
<organism evidence="6 7">
    <name type="scientific">Oncorhynchus kisutch</name>
    <name type="common">Coho salmon</name>
    <name type="synonym">Salmo kisutch</name>
    <dbReference type="NCBI Taxonomy" id="8019"/>
    <lineage>
        <taxon>Eukaryota</taxon>
        <taxon>Metazoa</taxon>
        <taxon>Chordata</taxon>
        <taxon>Craniata</taxon>
        <taxon>Vertebrata</taxon>
        <taxon>Euteleostomi</taxon>
        <taxon>Actinopterygii</taxon>
        <taxon>Neopterygii</taxon>
        <taxon>Teleostei</taxon>
        <taxon>Protacanthopterygii</taxon>
        <taxon>Salmoniformes</taxon>
        <taxon>Salmonidae</taxon>
        <taxon>Salmoninae</taxon>
        <taxon>Oncorhynchus</taxon>
    </lineage>
</organism>
<keyword evidence="1 4" id="KW-0489">Methyltransferase</keyword>
<keyword evidence="3 4" id="KW-0949">S-adenosyl-L-methionine</keyword>
<dbReference type="PANTHER" id="PTHR13271:SF47">
    <property type="entry name" value="ACTIN-HISTIDINE N-METHYLTRANSFERASE"/>
    <property type="match status" value="1"/>
</dbReference>
<dbReference type="InterPro" id="IPR025785">
    <property type="entry name" value="SETD3"/>
</dbReference>
<dbReference type="GO" id="GO:0032259">
    <property type="term" value="P:methylation"/>
    <property type="evidence" value="ECO:0007669"/>
    <property type="project" value="UniProtKB-KW"/>
</dbReference>
<keyword evidence="2 4" id="KW-0808">Transferase</keyword>
<evidence type="ECO:0000313" key="6">
    <source>
        <dbReference type="Ensembl" id="ENSOKIP00005054608.1"/>
    </source>
</evidence>
<dbReference type="Ensembl" id="ENSOKIT00005057950.1">
    <property type="protein sequence ID" value="ENSOKIP00005054608.1"/>
    <property type="gene ID" value="ENSOKIG00005023247.1"/>
</dbReference>
<sequence length="279" mass="30494">MGKKSRVKTQKSGTGAMAVVSPREMINLISELLQKCSCAAPSPGKEWEEYVQIRGLVEKIRKKQKGISVIFEGSREEFFPTLMAWAQESGASCEGFEIANFAGEGFGLRATKDIKAEELFLWIPRKMLMTVESAKNSVLGPLYSQDRILQAMGNVTLALHLLCERADPSSPWLPYIKTLPGDYDTPLYYEEEEVGDASPIQEASKEASSISSDAGRSVSQAKDTSPAQERDNVDANSTMPDTAVPATTQEQEGQTKNGVGVDLDLSAERTGDEPKVYSE</sequence>
<evidence type="ECO:0000313" key="7">
    <source>
        <dbReference type="Proteomes" id="UP000694557"/>
    </source>
</evidence>
<gene>
    <name evidence="6" type="primary">SETD3</name>
    <name evidence="6" type="synonym">setd3</name>
</gene>
<comment type="similarity">
    <text evidence="4">Belongs to the class V-like SAM-binding methyltransferase superfamily. SETD3 actin-histidine methyltransferase family.</text>
</comment>
<dbReference type="GeneTree" id="ENSGT00940000153577"/>
<evidence type="ECO:0000256" key="1">
    <source>
        <dbReference type="ARBA" id="ARBA00022603"/>
    </source>
</evidence>
<dbReference type="Gene3D" id="3.90.1410.10">
    <property type="entry name" value="set domain protein methyltransferase, domain 1"/>
    <property type="match status" value="1"/>
</dbReference>
<reference evidence="6" key="1">
    <citation type="submission" date="2025-08" db="UniProtKB">
        <authorList>
            <consortium name="Ensembl"/>
        </authorList>
    </citation>
    <scope>IDENTIFICATION</scope>
</reference>
<dbReference type="GO" id="GO:0016279">
    <property type="term" value="F:protein-lysine N-methyltransferase activity"/>
    <property type="evidence" value="ECO:0007669"/>
    <property type="project" value="TreeGrafter"/>
</dbReference>
<comment type="catalytic activity">
    <reaction evidence="4">
        <text>L-histidyl-[protein] + S-adenosyl-L-methionine = N(tele)-methyl-L-histidyl-[protein] + S-adenosyl-L-homocysteine + H(+)</text>
        <dbReference type="Rhea" id="RHEA:19369"/>
        <dbReference type="Rhea" id="RHEA-COMP:9745"/>
        <dbReference type="Rhea" id="RHEA-COMP:11600"/>
        <dbReference type="ChEBI" id="CHEBI:15378"/>
        <dbReference type="ChEBI" id="CHEBI:16367"/>
        <dbReference type="ChEBI" id="CHEBI:29979"/>
        <dbReference type="ChEBI" id="CHEBI:57856"/>
        <dbReference type="ChEBI" id="CHEBI:59789"/>
        <dbReference type="EC" id="2.1.1.85"/>
    </reaction>
</comment>
<accession>A0A8C7HF98</accession>
<feature type="compositionally biased region" description="Polar residues" evidence="5">
    <location>
        <begin position="206"/>
        <end position="227"/>
    </location>
</feature>
<dbReference type="GO" id="GO:0018064">
    <property type="term" value="F:protein-L-histidine N-tele-methyltransferase activity"/>
    <property type="evidence" value="ECO:0007669"/>
    <property type="project" value="UniProtKB-EC"/>
</dbReference>
<evidence type="ECO:0000256" key="5">
    <source>
        <dbReference type="SAM" id="MobiDB-lite"/>
    </source>
</evidence>
<feature type="compositionally biased region" description="Basic and acidic residues" evidence="5">
    <location>
        <begin position="266"/>
        <end position="279"/>
    </location>
</feature>
<dbReference type="Proteomes" id="UP000694557">
    <property type="component" value="Unassembled WGS sequence"/>
</dbReference>
<feature type="region of interest" description="Disordered" evidence="5">
    <location>
        <begin position="193"/>
        <end position="279"/>
    </location>
</feature>
<evidence type="ECO:0000256" key="4">
    <source>
        <dbReference type="PROSITE-ProRule" id="PRU00898"/>
    </source>
</evidence>
<keyword evidence="7" id="KW-1185">Reference proteome</keyword>
<dbReference type="InterPro" id="IPR050600">
    <property type="entry name" value="SETD3_SETD6_MTase"/>
</dbReference>
<dbReference type="InterPro" id="IPR046341">
    <property type="entry name" value="SET_dom_sf"/>
</dbReference>
<name>A0A8C7HF98_ONCKI</name>
<dbReference type="AlphaFoldDB" id="A0A8C7HF98"/>
<evidence type="ECO:0000256" key="3">
    <source>
        <dbReference type="ARBA" id="ARBA00022691"/>
    </source>
</evidence>
<evidence type="ECO:0000256" key="2">
    <source>
        <dbReference type="ARBA" id="ARBA00022679"/>
    </source>
</evidence>
<feature type="compositionally biased region" description="Polar residues" evidence="5">
    <location>
        <begin position="234"/>
        <end position="257"/>
    </location>
</feature>
<dbReference type="PANTHER" id="PTHR13271">
    <property type="entry name" value="UNCHARACTERIZED PUTATIVE METHYLTRANSFERASE"/>
    <property type="match status" value="1"/>
</dbReference>
<dbReference type="EC" id="2.1.1.85" evidence="4"/>
<dbReference type="SUPFAM" id="SSF82199">
    <property type="entry name" value="SET domain"/>
    <property type="match status" value="1"/>
</dbReference>
<dbReference type="PROSITE" id="PS51565">
    <property type="entry name" value="SAM_MT85_SETD3"/>
    <property type="match status" value="1"/>
</dbReference>
<proteinExistence type="inferred from homology"/>
<protein>
    <recommendedName>
        <fullName evidence="4">protein-histidine N-methyltransferase</fullName>
        <ecNumber evidence="4">2.1.1.85</ecNumber>
    </recommendedName>
</protein>